<keyword evidence="4" id="KW-1185">Reference proteome</keyword>
<protein>
    <recommendedName>
        <fullName evidence="2">DUF4124 domain-containing protein</fullName>
    </recommendedName>
</protein>
<dbReference type="InterPro" id="IPR025392">
    <property type="entry name" value="DUF4124"/>
</dbReference>
<sequence>MAARAGAATKNRARRSSLSMGFPGLEVAAARADNAGMRWWPSLAILLACVGPAGAQQITVYRCTDAQGRVSLQDAPCPAGQTQERRNMVRPQDPPPRPVARETAPPATTPAPEPPPPIALPRPSPPPLYQCTAYDGATRYSENYDPNPRCVPLAVLGYDAGAWGAICRWVEDSCVRLDDIGACEVFEDKLEQAESDALHAFSDTAAYRKSEVRRLRQIVDTSCR</sequence>
<evidence type="ECO:0000313" key="3">
    <source>
        <dbReference type="EMBL" id="PRH82312.1"/>
    </source>
</evidence>
<dbReference type="Pfam" id="PF13511">
    <property type="entry name" value="DUF4124"/>
    <property type="match status" value="1"/>
</dbReference>
<feature type="compositionally biased region" description="Pro residues" evidence="1">
    <location>
        <begin position="107"/>
        <end position="125"/>
    </location>
</feature>
<comment type="caution">
    <text evidence="3">The sequence shown here is derived from an EMBL/GenBank/DDBJ whole genome shotgun (WGS) entry which is preliminary data.</text>
</comment>
<feature type="domain" description="DUF4124" evidence="2">
    <location>
        <begin position="47"/>
        <end position="100"/>
    </location>
</feature>
<dbReference type="OrthoDB" id="5974493at2"/>
<organism evidence="3 4">
    <name type="scientific">Arenimonas caeni</name>
    <dbReference type="NCBI Taxonomy" id="2058085"/>
    <lineage>
        <taxon>Bacteria</taxon>
        <taxon>Pseudomonadati</taxon>
        <taxon>Pseudomonadota</taxon>
        <taxon>Gammaproteobacteria</taxon>
        <taxon>Lysobacterales</taxon>
        <taxon>Lysobacteraceae</taxon>
        <taxon>Arenimonas</taxon>
    </lineage>
</organism>
<evidence type="ECO:0000313" key="4">
    <source>
        <dbReference type="Proteomes" id="UP000241736"/>
    </source>
</evidence>
<evidence type="ECO:0000256" key="1">
    <source>
        <dbReference type="SAM" id="MobiDB-lite"/>
    </source>
</evidence>
<dbReference type="Proteomes" id="UP000241736">
    <property type="component" value="Unassembled WGS sequence"/>
</dbReference>
<dbReference type="AlphaFoldDB" id="A0A2P6M8J3"/>
<evidence type="ECO:0000259" key="2">
    <source>
        <dbReference type="Pfam" id="PF13511"/>
    </source>
</evidence>
<accession>A0A2P6M8J3</accession>
<proteinExistence type="predicted"/>
<reference evidence="3 4" key="1">
    <citation type="submission" date="2018-03" db="EMBL/GenBank/DDBJ databases">
        <title>Arenimonas caeni sp. nov., isolated from activated sludge.</title>
        <authorList>
            <person name="Liu H."/>
        </authorList>
    </citation>
    <scope>NUCLEOTIDE SEQUENCE [LARGE SCALE GENOMIC DNA]</scope>
    <source>
        <strain evidence="4">z29</strain>
    </source>
</reference>
<gene>
    <name evidence="3" type="ORF">C6N40_08160</name>
</gene>
<dbReference type="EMBL" id="PVLF01000012">
    <property type="protein sequence ID" value="PRH82312.1"/>
    <property type="molecule type" value="Genomic_DNA"/>
</dbReference>
<name>A0A2P6M8J3_9GAMM</name>
<feature type="region of interest" description="Disordered" evidence="1">
    <location>
        <begin position="74"/>
        <end position="125"/>
    </location>
</feature>